<sequence>MGTKGLILCVCEGTCPSFQTMNIFEVMNRVRRERLVDWVDLHPQLCSTDGEVFLKVLLKGSDIDKLYIAGCTGHMQWKLFRDAFEEAGFPREKHVGIEIRNLDTDEAFETIKKAIEENP</sequence>
<evidence type="ECO:0000313" key="2">
    <source>
        <dbReference type="Proteomes" id="UP000063234"/>
    </source>
</evidence>
<reference evidence="2" key="1">
    <citation type="journal article" date="2018" name="Science">
        <title>A primordial and reversible TCA cycle in a facultatively chemolithoautotrophic thermophile.</title>
        <authorList>
            <person name="Nunoura T."/>
            <person name="Chikaraishi Y."/>
            <person name="Izaki R."/>
            <person name="Suwa T."/>
            <person name="Sato T."/>
            <person name="Harada T."/>
            <person name="Mori K."/>
            <person name="Kato Y."/>
            <person name="Miyazaki M."/>
            <person name="Shimamura S."/>
            <person name="Yanagawa K."/>
            <person name="Shuto A."/>
            <person name="Ohkouchi N."/>
            <person name="Fujita N."/>
            <person name="Takaki Y."/>
            <person name="Atomi H."/>
            <person name="Takai K."/>
        </authorList>
    </citation>
    <scope>NUCLEOTIDE SEQUENCE [LARGE SCALE GENOMIC DNA]</scope>
    <source>
        <strain evidence="2">DSM 17441 / JCM 13301 / NBRC 103674 / ABI70S6</strain>
    </source>
</reference>
<gene>
    <name evidence="1" type="ORF">TST_1609</name>
</gene>
<proteinExistence type="predicted"/>
<dbReference type="EMBL" id="AP013035">
    <property type="protein sequence ID" value="BAT72395.1"/>
    <property type="molecule type" value="Genomic_DNA"/>
</dbReference>
<dbReference type="AlphaFoldDB" id="A0A0S3QVP7"/>
<dbReference type="RefSeq" id="WP_068550533.1">
    <property type="nucleotide sequence ID" value="NZ_AP013035.1"/>
</dbReference>
<dbReference type="Proteomes" id="UP000063234">
    <property type="component" value="Chromosome"/>
</dbReference>
<organism evidence="1 2">
    <name type="scientific">Thermosulfidibacter takaii (strain DSM 17441 / JCM 13301 / NBRC 103674 / ABI70S6)</name>
    <dbReference type="NCBI Taxonomy" id="1298851"/>
    <lineage>
        <taxon>Bacteria</taxon>
        <taxon>Pseudomonadati</taxon>
        <taxon>Thermosulfidibacterota</taxon>
        <taxon>Thermosulfidibacteria</taxon>
        <taxon>Thermosulfidibacterales</taxon>
        <taxon>Thermosulfidibacteraceae</taxon>
    </lineage>
</organism>
<accession>A0A0S3QVP7</accession>
<dbReference type="KEGG" id="ttk:TST_1609"/>
<dbReference type="OrthoDB" id="1550789at2"/>
<dbReference type="STRING" id="1298851.TST_1609"/>
<keyword evidence="2" id="KW-1185">Reference proteome</keyword>
<protein>
    <submittedName>
        <fullName evidence="1">Heterodisulfide reductase subunit A</fullName>
    </submittedName>
</protein>
<evidence type="ECO:0000313" key="1">
    <source>
        <dbReference type="EMBL" id="BAT72395.1"/>
    </source>
</evidence>
<name>A0A0S3QVP7_THET7</name>